<sequence length="280" mass="32603">MEENKPFSVTLRELRKMKKLTLVELAKRANTSNSYLSQLENEKRNPPKPELIKNIAIGLSGNDKHEESTFYDMLMKSAGYDQSSLSKEDSDKEDLYSYLSEYGLYLYRLYLHHFKEIYSVREVSRIKNSVEEYISENFSDTKNVTKQNLTIDKKSAEDIQSIKSISNGKEIPESFIREYLFTVQVEVNKKVLKMQLESALNMLARSTNQNYNLISYFGEMTDINERKINTFETLVKKSLFNIDEKGLEKVISLNNNLRNTLVDMNDDYKPVEKTDTSINI</sequence>
<dbReference type="EMBL" id="PVTO01000019">
    <property type="protein sequence ID" value="PRY81001.1"/>
    <property type="molecule type" value="Genomic_DNA"/>
</dbReference>
<dbReference type="Gene3D" id="1.10.260.40">
    <property type="entry name" value="lambda repressor-like DNA-binding domains"/>
    <property type="match status" value="1"/>
</dbReference>
<dbReference type="InterPro" id="IPR010982">
    <property type="entry name" value="Lambda_DNA-bd_dom_sf"/>
</dbReference>
<evidence type="ECO:0000313" key="2">
    <source>
        <dbReference type="EMBL" id="PRY81001.1"/>
    </source>
</evidence>
<dbReference type="GO" id="GO:0003677">
    <property type="term" value="F:DNA binding"/>
    <property type="evidence" value="ECO:0007669"/>
    <property type="project" value="InterPro"/>
</dbReference>
<dbReference type="Proteomes" id="UP000238205">
    <property type="component" value="Unassembled WGS sequence"/>
</dbReference>
<dbReference type="PROSITE" id="PS50943">
    <property type="entry name" value="HTH_CROC1"/>
    <property type="match status" value="1"/>
</dbReference>
<dbReference type="InterPro" id="IPR001387">
    <property type="entry name" value="Cro/C1-type_HTH"/>
</dbReference>
<dbReference type="OrthoDB" id="9805856at2"/>
<dbReference type="AlphaFoldDB" id="A0A2T0W5E5"/>
<dbReference type="CDD" id="cd00093">
    <property type="entry name" value="HTH_XRE"/>
    <property type="match status" value="1"/>
</dbReference>
<dbReference type="SMART" id="SM00530">
    <property type="entry name" value="HTH_XRE"/>
    <property type="match status" value="1"/>
</dbReference>
<organism evidence="2 3">
    <name type="scientific">Alkalibacterium olivapovliticus</name>
    <dbReference type="NCBI Taxonomy" id="99907"/>
    <lineage>
        <taxon>Bacteria</taxon>
        <taxon>Bacillati</taxon>
        <taxon>Bacillota</taxon>
        <taxon>Bacilli</taxon>
        <taxon>Lactobacillales</taxon>
        <taxon>Carnobacteriaceae</taxon>
        <taxon>Alkalibacterium</taxon>
    </lineage>
</organism>
<accession>A0A2T0W5E5</accession>
<keyword evidence="3" id="KW-1185">Reference proteome</keyword>
<protein>
    <submittedName>
        <fullName evidence="2">Helix-turn-helix protein</fullName>
    </submittedName>
</protein>
<proteinExistence type="predicted"/>
<dbReference type="RefSeq" id="WP_106194588.1">
    <property type="nucleotide sequence ID" value="NZ_PVTO01000019.1"/>
</dbReference>
<comment type="caution">
    <text evidence="2">The sequence shown here is derived from an EMBL/GenBank/DDBJ whole genome shotgun (WGS) entry which is preliminary data.</text>
</comment>
<gene>
    <name evidence="2" type="ORF">CLV38_11911</name>
</gene>
<dbReference type="SUPFAM" id="SSF47413">
    <property type="entry name" value="lambda repressor-like DNA-binding domains"/>
    <property type="match status" value="1"/>
</dbReference>
<name>A0A2T0W5E5_9LACT</name>
<evidence type="ECO:0000259" key="1">
    <source>
        <dbReference type="PROSITE" id="PS50943"/>
    </source>
</evidence>
<feature type="domain" description="HTH cro/C1-type" evidence="1">
    <location>
        <begin position="11"/>
        <end position="53"/>
    </location>
</feature>
<evidence type="ECO:0000313" key="3">
    <source>
        <dbReference type="Proteomes" id="UP000238205"/>
    </source>
</evidence>
<dbReference type="Pfam" id="PF01381">
    <property type="entry name" value="HTH_3"/>
    <property type="match status" value="1"/>
</dbReference>
<reference evidence="2 3" key="1">
    <citation type="submission" date="2018-03" db="EMBL/GenBank/DDBJ databases">
        <title>Genomic Encyclopedia of Archaeal and Bacterial Type Strains, Phase II (KMG-II): from individual species to whole genera.</title>
        <authorList>
            <person name="Goeker M."/>
        </authorList>
    </citation>
    <scope>NUCLEOTIDE SEQUENCE [LARGE SCALE GENOMIC DNA]</scope>
    <source>
        <strain evidence="2 3">DSM 13175</strain>
    </source>
</reference>